<name>A0A2K5DXP4_AOTNA</name>
<dbReference type="AlphaFoldDB" id="A0A2K5DXP4"/>
<keyword evidence="4" id="KW-1185">Reference proteome</keyword>
<sequence>MADSSGRGAGKPATGPANPGSAKKKEKRVQGGRVVESRYLQYEKKTAQKASAGDGSQTRGKTSEGGRKSSLLQKSKADSSGVAKGDLQSTLLEGHGTAPPDLDLSAINDKSIIRKTPQLAKAMPKKPQSTSFSAPRKKSPDLSEAMEMMESQTLLLTLVAVKMENNLAEFERRAEENLLIMCKEKEKLQKKTHELKRRLLLSQRKRELADVLDAQVQMLSPFEAVAKRFREQYKTLATALDTTRHELPVRSIHLEGDGQQLLDALQCELTTTQRLLGELDLGNSEENVQVLDLLSELKDVTVKKDLELRRSFAQVLELSAEASKEAALANQEVWEEGQGLAPPSQWYFDQDTTCGESRGAPKNMPLSEDDTPGTLSAPTQATFISPRREDVSSSSQGEATSSAAHSGRDLG</sequence>
<organism evidence="3 4">
    <name type="scientific">Aotus nancymaae</name>
    <name type="common">Ma's night monkey</name>
    <dbReference type="NCBI Taxonomy" id="37293"/>
    <lineage>
        <taxon>Eukaryota</taxon>
        <taxon>Metazoa</taxon>
        <taxon>Chordata</taxon>
        <taxon>Craniata</taxon>
        <taxon>Vertebrata</taxon>
        <taxon>Euteleostomi</taxon>
        <taxon>Mammalia</taxon>
        <taxon>Eutheria</taxon>
        <taxon>Euarchontoglires</taxon>
        <taxon>Primates</taxon>
        <taxon>Haplorrhini</taxon>
        <taxon>Platyrrhini</taxon>
        <taxon>Aotidae</taxon>
        <taxon>Aotus</taxon>
    </lineage>
</organism>
<dbReference type="STRING" id="37293.ENSANAP00000025677"/>
<dbReference type="GO" id="GO:0005813">
    <property type="term" value="C:centrosome"/>
    <property type="evidence" value="ECO:0007669"/>
    <property type="project" value="TreeGrafter"/>
</dbReference>
<evidence type="ECO:0000256" key="1">
    <source>
        <dbReference type="SAM" id="Coils"/>
    </source>
</evidence>
<evidence type="ECO:0000313" key="3">
    <source>
        <dbReference type="Ensembl" id="ENSANAP00000025677.1"/>
    </source>
</evidence>
<protein>
    <recommendedName>
        <fullName evidence="5">HAUS augmin-like complex subunit 8</fullName>
    </recommendedName>
</protein>
<accession>A0A2K5DXP4</accession>
<dbReference type="PANTHER" id="PTHR31807:SF37">
    <property type="entry name" value="HAUS AUGMIN-LIKE COMPLEX SUBUNIT 8"/>
    <property type="match status" value="1"/>
</dbReference>
<dbReference type="Proteomes" id="UP000233020">
    <property type="component" value="Unplaced"/>
</dbReference>
<dbReference type="GO" id="GO:0008017">
    <property type="term" value="F:microtubule binding"/>
    <property type="evidence" value="ECO:0007669"/>
    <property type="project" value="TreeGrafter"/>
</dbReference>
<feature type="region of interest" description="Disordered" evidence="2">
    <location>
        <begin position="1"/>
        <end position="104"/>
    </location>
</feature>
<reference evidence="3" key="1">
    <citation type="submission" date="2025-08" db="UniProtKB">
        <authorList>
            <consortium name="Ensembl"/>
        </authorList>
    </citation>
    <scope>IDENTIFICATION</scope>
</reference>
<evidence type="ECO:0000313" key="4">
    <source>
        <dbReference type="Proteomes" id="UP000233020"/>
    </source>
</evidence>
<dbReference type="GO" id="GO:0051225">
    <property type="term" value="P:spindle assembly"/>
    <property type="evidence" value="ECO:0007669"/>
    <property type="project" value="TreeGrafter"/>
</dbReference>
<feature type="region of interest" description="Disordered" evidence="2">
    <location>
        <begin position="117"/>
        <end position="142"/>
    </location>
</feature>
<dbReference type="GO" id="GO:0007098">
    <property type="term" value="P:centrosome cycle"/>
    <property type="evidence" value="ECO:0007669"/>
    <property type="project" value="TreeGrafter"/>
</dbReference>
<evidence type="ECO:0000256" key="2">
    <source>
        <dbReference type="SAM" id="MobiDB-lite"/>
    </source>
</evidence>
<feature type="compositionally biased region" description="Polar residues" evidence="2">
    <location>
        <begin position="373"/>
        <end position="383"/>
    </location>
</feature>
<evidence type="ECO:0008006" key="5">
    <source>
        <dbReference type="Google" id="ProtNLM"/>
    </source>
</evidence>
<proteinExistence type="predicted"/>
<keyword evidence="1" id="KW-0175">Coiled coil</keyword>
<dbReference type="OrthoDB" id="10050218at2759"/>
<dbReference type="Ensembl" id="ENSANAT00000043600.1">
    <property type="protein sequence ID" value="ENSANAP00000025677.1"/>
    <property type="gene ID" value="ENSANAG00000030558.1"/>
</dbReference>
<dbReference type="PANTHER" id="PTHR31807">
    <property type="entry name" value="AUGMIN FAMILY MEMBER"/>
    <property type="match status" value="1"/>
</dbReference>
<feature type="compositionally biased region" description="Low complexity" evidence="2">
    <location>
        <begin position="392"/>
        <end position="404"/>
    </location>
</feature>
<dbReference type="GeneTree" id="ENSGT00390000010974"/>
<dbReference type="OMA" id="TAKMEHN"/>
<dbReference type="GO" id="GO:0005737">
    <property type="term" value="C:cytoplasm"/>
    <property type="evidence" value="ECO:0007669"/>
    <property type="project" value="TreeGrafter"/>
</dbReference>
<feature type="coiled-coil region" evidence="1">
    <location>
        <begin position="171"/>
        <end position="205"/>
    </location>
</feature>
<reference evidence="3" key="2">
    <citation type="submission" date="2025-09" db="UniProtKB">
        <authorList>
            <consortium name="Ensembl"/>
        </authorList>
    </citation>
    <scope>IDENTIFICATION</scope>
</reference>
<dbReference type="GO" id="GO:0005880">
    <property type="term" value="C:nuclear microtubule"/>
    <property type="evidence" value="ECO:0007669"/>
    <property type="project" value="TreeGrafter"/>
</dbReference>
<feature type="region of interest" description="Disordered" evidence="2">
    <location>
        <begin position="340"/>
        <end position="411"/>
    </location>
</feature>